<organism evidence="2 3">
    <name type="scientific">Iris pallida</name>
    <name type="common">Sweet iris</name>
    <dbReference type="NCBI Taxonomy" id="29817"/>
    <lineage>
        <taxon>Eukaryota</taxon>
        <taxon>Viridiplantae</taxon>
        <taxon>Streptophyta</taxon>
        <taxon>Embryophyta</taxon>
        <taxon>Tracheophyta</taxon>
        <taxon>Spermatophyta</taxon>
        <taxon>Magnoliopsida</taxon>
        <taxon>Liliopsida</taxon>
        <taxon>Asparagales</taxon>
        <taxon>Iridaceae</taxon>
        <taxon>Iridoideae</taxon>
        <taxon>Irideae</taxon>
        <taxon>Iris</taxon>
    </lineage>
</organism>
<accession>A0AAX6IEI7</accession>
<evidence type="ECO:0000313" key="2">
    <source>
        <dbReference type="EMBL" id="KAJ6851267.1"/>
    </source>
</evidence>
<dbReference type="AlphaFoldDB" id="A0AAX6IEI7"/>
<evidence type="ECO:0000256" key="1">
    <source>
        <dbReference type="SAM" id="MobiDB-lite"/>
    </source>
</evidence>
<reference evidence="2" key="2">
    <citation type="submission" date="2023-04" db="EMBL/GenBank/DDBJ databases">
        <authorList>
            <person name="Bruccoleri R.E."/>
            <person name="Oakeley E.J."/>
            <person name="Faust A.-M."/>
            <person name="Dessus-Babus S."/>
            <person name="Altorfer M."/>
            <person name="Burckhardt D."/>
            <person name="Oertli M."/>
            <person name="Naumann U."/>
            <person name="Petersen F."/>
            <person name="Wong J."/>
        </authorList>
    </citation>
    <scope>NUCLEOTIDE SEQUENCE</scope>
    <source>
        <strain evidence="2">GSM-AAB239-AS_SAM_17_03QT</strain>
        <tissue evidence="2">Leaf</tissue>
    </source>
</reference>
<dbReference type="EMBL" id="JANAVB010002394">
    <property type="protein sequence ID" value="KAJ6851267.1"/>
    <property type="molecule type" value="Genomic_DNA"/>
</dbReference>
<evidence type="ECO:0000313" key="3">
    <source>
        <dbReference type="Proteomes" id="UP001140949"/>
    </source>
</evidence>
<protein>
    <submittedName>
        <fullName evidence="2">Uncharacterized protein</fullName>
    </submittedName>
</protein>
<comment type="caution">
    <text evidence="2">The sequence shown here is derived from an EMBL/GenBank/DDBJ whole genome shotgun (WGS) entry which is preliminary data.</text>
</comment>
<sequence>MLWWYPGARRCSFVRNTPRTTVFRWWVSRDGVGRRKETKIEALTQVRIKVVVAWDGVYQQVASLPQRTRHGGGRRQDWAANTRSDGSRPEEDSDGEGFTGGGAIQIHGEDD</sequence>
<name>A0AAX6IEI7_IRIPA</name>
<dbReference type="Proteomes" id="UP001140949">
    <property type="component" value="Unassembled WGS sequence"/>
</dbReference>
<keyword evidence="3" id="KW-1185">Reference proteome</keyword>
<reference evidence="2" key="1">
    <citation type="journal article" date="2023" name="GigaByte">
        <title>Genome assembly of the bearded iris, Iris pallida Lam.</title>
        <authorList>
            <person name="Bruccoleri R.E."/>
            <person name="Oakeley E.J."/>
            <person name="Faust A.M.E."/>
            <person name="Altorfer M."/>
            <person name="Dessus-Babus S."/>
            <person name="Burckhardt D."/>
            <person name="Oertli M."/>
            <person name="Naumann U."/>
            <person name="Petersen F."/>
            <person name="Wong J."/>
        </authorList>
    </citation>
    <scope>NUCLEOTIDE SEQUENCE</scope>
    <source>
        <strain evidence="2">GSM-AAB239-AS_SAM_17_03QT</strain>
    </source>
</reference>
<gene>
    <name evidence="2" type="ORF">M6B38_261770</name>
</gene>
<feature type="region of interest" description="Disordered" evidence="1">
    <location>
        <begin position="65"/>
        <end position="111"/>
    </location>
</feature>
<proteinExistence type="predicted"/>